<evidence type="ECO:0000259" key="12">
    <source>
        <dbReference type="PROSITE" id="PS50032"/>
    </source>
</evidence>
<dbReference type="InterPro" id="IPR008271">
    <property type="entry name" value="Ser/Thr_kinase_AS"/>
</dbReference>
<dbReference type="InterPro" id="IPR000719">
    <property type="entry name" value="Prot_kinase_dom"/>
</dbReference>
<feature type="compositionally biased region" description="Basic and acidic residues" evidence="10">
    <location>
        <begin position="494"/>
        <end position="506"/>
    </location>
</feature>
<feature type="domain" description="KA1" evidence="12">
    <location>
        <begin position="1409"/>
        <end position="1459"/>
    </location>
</feature>
<dbReference type="GO" id="GO:0004674">
    <property type="term" value="F:protein serine/threonine kinase activity"/>
    <property type="evidence" value="ECO:0007669"/>
    <property type="project" value="UniProtKB-KW"/>
</dbReference>
<feature type="compositionally biased region" description="Polar residues" evidence="10">
    <location>
        <begin position="762"/>
        <end position="772"/>
    </location>
</feature>
<feature type="region of interest" description="Disordered" evidence="10">
    <location>
        <begin position="1"/>
        <end position="47"/>
    </location>
</feature>
<dbReference type="Gene3D" id="1.10.510.10">
    <property type="entry name" value="Transferase(Phosphotransferase) domain 1"/>
    <property type="match status" value="1"/>
</dbReference>
<protein>
    <recommendedName>
        <fullName evidence="1">non-specific serine/threonine protein kinase</fullName>
        <ecNumber evidence="1">2.7.11.1</ecNumber>
    </recommendedName>
</protein>
<feature type="compositionally biased region" description="Low complexity" evidence="10">
    <location>
        <begin position="803"/>
        <end position="814"/>
    </location>
</feature>
<evidence type="ECO:0000256" key="6">
    <source>
        <dbReference type="ARBA" id="ARBA00022840"/>
    </source>
</evidence>
<feature type="compositionally biased region" description="Polar residues" evidence="10">
    <location>
        <begin position="19"/>
        <end position="31"/>
    </location>
</feature>
<feature type="region of interest" description="Disordered" evidence="10">
    <location>
        <begin position="1367"/>
        <end position="1391"/>
    </location>
</feature>
<dbReference type="Pfam" id="PF00069">
    <property type="entry name" value="Pkinase"/>
    <property type="match status" value="1"/>
</dbReference>
<dbReference type="GO" id="GO:0005737">
    <property type="term" value="C:cytoplasm"/>
    <property type="evidence" value="ECO:0007669"/>
    <property type="project" value="TreeGrafter"/>
</dbReference>
<feature type="binding site" evidence="9">
    <location>
        <position position="232"/>
    </location>
    <ligand>
        <name>ATP</name>
        <dbReference type="ChEBI" id="CHEBI:30616"/>
    </ligand>
</feature>
<feature type="region of interest" description="Disordered" evidence="10">
    <location>
        <begin position="618"/>
        <end position="688"/>
    </location>
</feature>
<evidence type="ECO:0000313" key="13">
    <source>
        <dbReference type="EMBL" id="GHJ84720.1"/>
    </source>
</evidence>
<keyword evidence="6 9" id="KW-0067">ATP-binding</keyword>
<feature type="region of interest" description="Disordered" evidence="10">
    <location>
        <begin position="487"/>
        <end position="506"/>
    </location>
</feature>
<feature type="compositionally biased region" description="Polar residues" evidence="10">
    <location>
        <begin position="521"/>
        <end position="533"/>
    </location>
</feature>
<keyword evidence="4 9" id="KW-0547">Nucleotide-binding</keyword>
<feature type="region of interest" description="Disordered" evidence="10">
    <location>
        <begin position="1329"/>
        <end position="1349"/>
    </location>
</feature>
<dbReference type="InterPro" id="IPR001772">
    <property type="entry name" value="KA1_dom"/>
</dbReference>
<dbReference type="SMART" id="SM00220">
    <property type="entry name" value="S_TKc"/>
    <property type="match status" value="1"/>
</dbReference>
<dbReference type="InterPro" id="IPR028375">
    <property type="entry name" value="KA1/Ssp2_C"/>
</dbReference>
<feature type="compositionally biased region" description="Basic and acidic residues" evidence="10">
    <location>
        <begin position="994"/>
        <end position="1007"/>
    </location>
</feature>
<dbReference type="FunFam" id="1.10.510.10:FF:000636">
    <property type="entry name" value="Non-specific serine/threonine protein kinase"/>
    <property type="match status" value="1"/>
</dbReference>
<proteinExistence type="predicted"/>
<dbReference type="PANTHER" id="PTHR24346">
    <property type="entry name" value="MAP/MICROTUBULE AFFINITY-REGULATING KINASE"/>
    <property type="match status" value="1"/>
</dbReference>
<dbReference type="Pfam" id="PF02149">
    <property type="entry name" value="KA1"/>
    <property type="match status" value="1"/>
</dbReference>
<dbReference type="OrthoDB" id="193931at2759"/>
<keyword evidence="5" id="KW-0418">Kinase</keyword>
<keyword evidence="3" id="KW-0808">Transferase</keyword>
<dbReference type="PROSITE" id="PS00108">
    <property type="entry name" value="PROTEIN_KINASE_ST"/>
    <property type="match status" value="1"/>
</dbReference>
<feature type="region of interest" description="Disordered" evidence="10">
    <location>
        <begin position="735"/>
        <end position="832"/>
    </location>
</feature>
<dbReference type="GO" id="GO:0005524">
    <property type="term" value="F:ATP binding"/>
    <property type="evidence" value="ECO:0007669"/>
    <property type="project" value="UniProtKB-UniRule"/>
</dbReference>
<feature type="compositionally biased region" description="Low complexity" evidence="10">
    <location>
        <begin position="1143"/>
        <end position="1154"/>
    </location>
</feature>
<comment type="caution">
    <text evidence="13">The sequence shown here is derived from an EMBL/GenBank/DDBJ whole genome shotgun (WGS) entry which is preliminary data.</text>
</comment>
<feature type="compositionally biased region" description="Basic and acidic residues" evidence="10">
    <location>
        <begin position="623"/>
        <end position="652"/>
    </location>
</feature>
<reference evidence="13" key="1">
    <citation type="submission" date="2020-07" db="EMBL/GenBank/DDBJ databases">
        <title>Draft Genome Sequence of a Deep-Sea Yeast, Naganishia (Cryptococcus) liquefaciens strain N6.</title>
        <authorList>
            <person name="Han Y.W."/>
            <person name="Kajitani R."/>
            <person name="Morimoto H."/>
            <person name="Parhat M."/>
            <person name="Tsubouchi H."/>
            <person name="Bakenova O."/>
            <person name="Ogata M."/>
            <person name="Argunhan B."/>
            <person name="Aoki R."/>
            <person name="Kajiwara S."/>
            <person name="Itoh T."/>
            <person name="Iwasaki H."/>
        </authorList>
    </citation>
    <scope>NUCLEOTIDE SEQUENCE</scope>
    <source>
        <strain evidence="13">N6</strain>
    </source>
</reference>
<comment type="catalytic activity">
    <reaction evidence="8">
        <text>L-seryl-[protein] + ATP = O-phospho-L-seryl-[protein] + ADP + H(+)</text>
        <dbReference type="Rhea" id="RHEA:17989"/>
        <dbReference type="Rhea" id="RHEA-COMP:9863"/>
        <dbReference type="Rhea" id="RHEA-COMP:11604"/>
        <dbReference type="ChEBI" id="CHEBI:15378"/>
        <dbReference type="ChEBI" id="CHEBI:29999"/>
        <dbReference type="ChEBI" id="CHEBI:30616"/>
        <dbReference type="ChEBI" id="CHEBI:83421"/>
        <dbReference type="ChEBI" id="CHEBI:456216"/>
        <dbReference type="EC" id="2.7.11.1"/>
    </reaction>
</comment>
<feature type="region of interest" description="Disordered" evidence="10">
    <location>
        <begin position="514"/>
        <end position="551"/>
    </location>
</feature>
<feature type="domain" description="Protein kinase" evidence="11">
    <location>
        <begin position="203"/>
        <end position="465"/>
    </location>
</feature>
<feature type="region of interest" description="Disordered" evidence="10">
    <location>
        <begin position="102"/>
        <end position="144"/>
    </location>
</feature>
<keyword evidence="14" id="KW-1185">Reference proteome</keyword>
<evidence type="ECO:0000256" key="10">
    <source>
        <dbReference type="SAM" id="MobiDB-lite"/>
    </source>
</evidence>
<evidence type="ECO:0000256" key="1">
    <source>
        <dbReference type="ARBA" id="ARBA00012513"/>
    </source>
</evidence>
<evidence type="ECO:0000256" key="8">
    <source>
        <dbReference type="ARBA" id="ARBA00048679"/>
    </source>
</evidence>
<name>A0A8H3TQG8_9TREE</name>
<keyword evidence="2" id="KW-0723">Serine/threonine-protein kinase</keyword>
<dbReference type="PANTHER" id="PTHR24346:SF110">
    <property type="entry name" value="NON-SPECIFIC SERINE_THREONINE PROTEIN KINASE"/>
    <property type="match status" value="1"/>
</dbReference>
<evidence type="ECO:0000259" key="11">
    <source>
        <dbReference type="PROSITE" id="PS50011"/>
    </source>
</evidence>
<dbReference type="PROSITE" id="PS50032">
    <property type="entry name" value="KA1"/>
    <property type="match status" value="1"/>
</dbReference>
<gene>
    <name evidence="13" type="ORF">NliqN6_1122</name>
</gene>
<evidence type="ECO:0000256" key="5">
    <source>
        <dbReference type="ARBA" id="ARBA00022777"/>
    </source>
</evidence>
<dbReference type="FunFam" id="3.30.200.20:FF:000003">
    <property type="entry name" value="Non-specific serine/threonine protein kinase"/>
    <property type="match status" value="1"/>
</dbReference>
<evidence type="ECO:0000256" key="9">
    <source>
        <dbReference type="PROSITE-ProRule" id="PRU10141"/>
    </source>
</evidence>
<dbReference type="EMBL" id="BLZA01000009">
    <property type="protein sequence ID" value="GHJ84720.1"/>
    <property type="molecule type" value="Genomic_DNA"/>
</dbReference>
<feature type="region of interest" description="Disordered" evidence="10">
    <location>
        <begin position="918"/>
        <end position="1044"/>
    </location>
</feature>
<comment type="catalytic activity">
    <reaction evidence="7">
        <text>L-threonyl-[protein] + ATP = O-phospho-L-threonyl-[protein] + ADP + H(+)</text>
        <dbReference type="Rhea" id="RHEA:46608"/>
        <dbReference type="Rhea" id="RHEA-COMP:11060"/>
        <dbReference type="Rhea" id="RHEA-COMP:11605"/>
        <dbReference type="ChEBI" id="CHEBI:15378"/>
        <dbReference type="ChEBI" id="CHEBI:30013"/>
        <dbReference type="ChEBI" id="CHEBI:30616"/>
        <dbReference type="ChEBI" id="CHEBI:61977"/>
        <dbReference type="ChEBI" id="CHEBI:456216"/>
        <dbReference type="EC" id="2.7.11.1"/>
    </reaction>
</comment>
<dbReference type="GO" id="GO:0035556">
    <property type="term" value="P:intracellular signal transduction"/>
    <property type="evidence" value="ECO:0007669"/>
    <property type="project" value="TreeGrafter"/>
</dbReference>
<dbReference type="PROSITE" id="PS00107">
    <property type="entry name" value="PROTEIN_KINASE_ATP"/>
    <property type="match status" value="1"/>
</dbReference>
<dbReference type="EC" id="2.7.11.1" evidence="1"/>
<accession>A0A8H3TQG8</accession>
<evidence type="ECO:0000256" key="4">
    <source>
        <dbReference type="ARBA" id="ARBA00022741"/>
    </source>
</evidence>
<sequence>MASAVADPFARFSSPRGAEQTSNHPHQQQRYLTPPFSPQSSSTNIPTVEKPAFQQGHLAHMSLPPQALFMHEQSNQQGIEPSRIPTFQGRATPQFHMPMPVGSAPLSPPANADDDTRPLAGQALSGNDVHTTGTGPPPASAGAANVKRATYNPTTTTIVRSNSHQPSMFSREQVLSPEYTLHPSIAAYQLSHPRRQLINFGPYILLQTLGEGEFGKVKLGVHREYGEEVAIKLIRRGSVDNAVRLSKVEREIDVLKTVKHPNIVRLFDVIETEKYIGIILDFANGGELFDHILAHRYLKEKDASKLFAQLISGVHYLHSKKIVHRDLKLENLLLDKHRNVIITDFGFANRFEHRKDDLMATSCGSPCYAAPELVVSDGLYVGSAVDIWSCGVILYAMLSGYLPFDDDPENPEGDNINLLYKYIINTPLTFPDWISPTARDLLQSMLVPNPEQRYTLGQVMNHPWLEAFRPLFVRSVDELEMIAQEQMQHKRQASRRDMQARMKAREAARINQLAQTAGMHSGQSQQATHQSAGPQEHQRRHKSDMPMGYVVAPGPLVAPLAHPTAEATITDQRSHIASHMTPPIITSGLVSTLKQAVSTPTAPLSGGFSGSVLAERSQATQRLRAEQDAKDDPVALEAEARAASRPRADDGSRSGPQQQEKLAIKAQGGNDTGAVPPTSGSTPQSRNRHTIQVEYDSNTAYDRPLDVQAQKTKPTEKEIMPMLVNPVSSASDAVSTTVSPTALTPTVPGRKSGDDPAPAPSISRSKSQGNTTEHMDVDSTGLTPIPVARAFEDSDKQQPATLVPSSPIMSPSVIRLVPPTPRKEPISEDITPRPPQIEAMQTVLPLFQNNPMDLEAASAASRLPVPMRLASTSTYSSSGSNPQTPRLEAVSLRPDVKISTQSRQPSVSSTASLAADLAPSPSVSVGSSASGGPASVLGKKDRSRKGLSMNSFGFGKLLSSSNSSADGMTVTGGRPQSGKETGGLLMRGGSIRQKARDRVEQKKEEPLARQPEAASSSPRTLEPLPLPSNRTPSPENAPGLLMDGSARSRNSLVIVQADKILPPHTAERSTSNVSVTQFDTFRNANRPQAMPEAPVRPHHTASSSAAQKVMNWFRRKSVVKGPFAAPLPMSREPSKAGTAQVHSNPNTTPLPSSPVQNAARFPVVPGSSKESITPAKPLQPRGESTQRDAPTKSEETPIHSPRPRRSGVSDQALLNKLPRPATVGRDLVKQTEPIAPPAAVNPITSSPFNEARLRVHVGVVDQSALTSKGAIEVIDQVQKVLLDMGIEVKRETEFKLRCMRVRRKKAGAMTGLGLSSFGNASMASMMASTTASSGSADKRGLPLPNSPSGLLSAPGGFRSMLMRRGSSQTGISGSMGSPEVGSTIESPIGSPRDGAISSNIPEPLYGEHSVDPGDEVRFSIELTRLKNLPGLLSLDIKRLRGNVWSFKFVYQTILERCDLTH</sequence>
<organism evidence="13 14">
    <name type="scientific">Naganishia liquefaciens</name>
    <dbReference type="NCBI Taxonomy" id="104408"/>
    <lineage>
        <taxon>Eukaryota</taxon>
        <taxon>Fungi</taxon>
        <taxon>Dikarya</taxon>
        <taxon>Basidiomycota</taxon>
        <taxon>Agaricomycotina</taxon>
        <taxon>Tremellomycetes</taxon>
        <taxon>Filobasidiales</taxon>
        <taxon>Filobasidiaceae</taxon>
        <taxon>Naganishia</taxon>
    </lineage>
</organism>
<dbReference type="SUPFAM" id="SSF56112">
    <property type="entry name" value="Protein kinase-like (PK-like)"/>
    <property type="match status" value="1"/>
</dbReference>
<evidence type="ECO:0000256" key="7">
    <source>
        <dbReference type="ARBA" id="ARBA00047899"/>
    </source>
</evidence>
<dbReference type="PROSITE" id="PS50011">
    <property type="entry name" value="PROTEIN_KINASE_DOM"/>
    <property type="match status" value="1"/>
</dbReference>
<dbReference type="InterPro" id="IPR017441">
    <property type="entry name" value="Protein_kinase_ATP_BS"/>
</dbReference>
<dbReference type="SUPFAM" id="SSF103243">
    <property type="entry name" value="KA1-like"/>
    <property type="match status" value="1"/>
</dbReference>
<feature type="compositionally biased region" description="Low complexity" evidence="10">
    <location>
        <begin position="918"/>
        <end position="936"/>
    </location>
</feature>
<evidence type="ECO:0000313" key="14">
    <source>
        <dbReference type="Proteomes" id="UP000620104"/>
    </source>
</evidence>
<feature type="compositionally biased region" description="Basic and acidic residues" evidence="10">
    <location>
        <begin position="1184"/>
        <end position="1197"/>
    </location>
</feature>
<feature type="region of interest" description="Disordered" evidence="10">
    <location>
        <begin position="1124"/>
        <end position="1213"/>
    </location>
</feature>
<dbReference type="Proteomes" id="UP000620104">
    <property type="component" value="Unassembled WGS sequence"/>
</dbReference>
<evidence type="ECO:0000256" key="3">
    <source>
        <dbReference type="ARBA" id="ARBA00022679"/>
    </source>
</evidence>
<dbReference type="InterPro" id="IPR011009">
    <property type="entry name" value="Kinase-like_dom_sf"/>
</dbReference>
<evidence type="ECO:0000256" key="2">
    <source>
        <dbReference type="ARBA" id="ARBA00022527"/>
    </source>
</evidence>
<dbReference type="Gene3D" id="3.30.310.80">
    <property type="entry name" value="Kinase associated domain 1, KA1"/>
    <property type="match status" value="1"/>
</dbReference>